<comment type="caution">
    <text evidence="2">The sequence shown here is derived from an EMBL/GenBank/DDBJ whole genome shotgun (WGS) entry which is preliminary data.</text>
</comment>
<keyword evidence="3" id="KW-1185">Reference proteome</keyword>
<protein>
    <recommendedName>
        <fullName evidence="4">YmcC</fullName>
    </recommendedName>
</protein>
<keyword evidence="1" id="KW-1133">Transmembrane helix</keyword>
<proteinExistence type="predicted"/>
<keyword evidence="1" id="KW-0472">Membrane</keyword>
<organism evidence="2 3">
    <name type="scientific">Brevibacillus fluminis</name>
    <dbReference type="NCBI Taxonomy" id="511487"/>
    <lineage>
        <taxon>Bacteria</taxon>
        <taxon>Bacillati</taxon>
        <taxon>Bacillota</taxon>
        <taxon>Bacilli</taxon>
        <taxon>Bacillales</taxon>
        <taxon>Paenibacillaceae</taxon>
        <taxon>Brevibacillus</taxon>
    </lineage>
</organism>
<feature type="transmembrane region" description="Helical" evidence="1">
    <location>
        <begin position="6"/>
        <end position="23"/>
    </location>
</feature>
<evidence type="ECO:0000256" key="1">
    <source>
        <dbReference type="SAM" id="Phobius"/>
    </source>
</evidence>
<dbReference type="Proteomes" id="UP000271031">
    <property type="component" value="Unassembled WGS sequence"/>
</dbReference>
<feature type="transmembrane region" description="Helical" evidence="1">
    <location>
        <begin position="118"/>
        <end position="139"/>
    </location>
</feature>
<accession>A0A3M8DAY5</accession>
<gene>
    <name evidence="2" type="ORF">EDM56_19770</name>
</gene>
<sequence length="180" mass="20422">MIPALIVGCEVGFWVLILAGLVFRYMLHLKKTGRFLLYLTPVVDLLLLITVVIDLLRGGTASFAHGLAAVYLGFSIVYGHRMIRWADMRFAHRFAGGPAPVPKVKHGRAHARRERIGWLLHLLAWAIGCVFLVGMIVIVNDVDRTVELSNVMRWWSTLLGIDFLISFSYTIWPRKEKEHA</sequence>
<dbReference type="EMBL" id="RHHQ01000015">
    <property type="protein sequence ID" value="RNB85148.1"/>
    <property type="molecule type" value="Genomic_DNA"/>
</dbReference>
<feature type="transmembrane region" description="Helical" evidence="1">
    <location>
        <begin position="151"/>
        <end position="172"/>
    </location>
</feature>
<dbReference type="OrthoDB" id="2082317at2"/>
<dbReference type="RefSeq" id="WP_122919633.1">
    <property type="nucleotide sequence ID" value="NZ_RHHQ01000015.1"/>
</dbReference>
<reference evidence="2 3" key="1">
    <citation type="submission" date="2018-10" db="EMBL/GenBank/DDBJ databases">
        <title>Phylogenomics of Brevibacillus.</title>
        <authorList>
            <person name="Dunlap C."/>
        </authorList>
    </citation>
    <scope>NUCLEOTIDE SEQUENCE [LARGE SCALE GENOMIC DNA]</scope>
    <source>
        <strain evidence="2 3">JCM 15716</strain>
    </source>
</reference>
<feature type="transmembrane region" description="Helical" evidence="1">
    <location>
        <begin position="62"/>
        <end position="79"/>
    </location>
</feature>
<dbReference type="AlphaFoldDB" id="A0A3M8DAY5"/>
<name>A0A3M8DAY5_9BACL</name>
<evidence type="ECO:0000313" key="3">
    <source>
        <dbReference type="Proteomes" id="UP000271031"/>
    </source>
</evidence>
<feature type="transmembrane region" description="Helical" evidence="1">
    <location>
        <begin position="35"/>
        <end position="56"/>
    </location>
</feature>
<evidence type="ECO:0000313" key="2">
    <source>
        <dbReference type="EMBL" id="RNB85148.1"/>
    </source>
</evidence>
<evidence type="ECO:0008006" key="4">
    <source>
        <dbReference type="Google" id="ProtNLM"/>
    </source>
</evidence>
<keyword evidence="1" id="KW-0812">Transmembrane</keyword>